<name>A0ABN3V8R1_9PSEU</name>
<dbReference type="InterPro" id="IPR011990">
    <property type="entry name" value="TPR-like_helical_dom_sf"/>
</dbReference>
<gene>
    <name evidence="1" type="ORF">GCM10010470_12800</name>
</gene>
<evidence type="ECO:0000313" key="2">
    <source>
        <dbReference type="Proteomes" id="UP001500979"/>
    </source>
</evidence>
<dbReference type="Proteomes" id="UP001500979">
    <property type="component" value="Unassembled WGS sequence"/>
</dbReference>
<keyword evidence="2" id="KW-1185">Reference proteome</keyword>
<reference evidence="1 2" key="1">
    <citation type="journal article" date="2019" name="Int. J. Syst. Evol. Microbiol.">
        <title>The Global Catalogue of Microorganisms (GCM) 10K type strain sequencing project: providing services to taxonomists for standard genome sequencing and annotation.</title>
        <authorList>
            <consortium name="The Broad Institute Genomics Platform"/>
            <consortium name="The Broad Institute Genome Sequencing Center for Infectious Disease"/>
            <person name="Wu L."/>
            <person name="Ma J."/>
        </authorList>
    </citation>
    <scope>NUCLEOTIDE SEQUENCE [LARGE SCALE GENOMIC DNA]</scope>
    <source>
        <strain evidence="1 2">JCM 9383</strain>
    </source>
</reference>
<proteinExistence type="predicted"/>
<accession>A0ABN3V8R1</accession>
<organism evidence="1 2">
    <name type="scientific">Saccharopolyspora taberi</name>
    <dbReference type="NCBI Taxonomy" id="60895"/>
    <lineage>
        <taxon>Bacteria</taxon>
        <taxon>Bacillati</taxon>
        <taxon>Actinomycetota</taxon>
        <taxon>Actinomycetes</taxon>
        <taxon>Pseudonocardiales</taxon>
        <taxon>Pseudonocardiaceae</taxon>
        <taxon>Saccharopolyspora</taxon>
    </lineage>
</organism>
<evidence type="ECO:0008006" key="3">
    <source>
        <dbReference type="Google" id="ProtNLM"/>
    </source>
</evidence>
<evidence type="ECO:0000313" key="1">
    <source>
        <dbReference type="EMBL" id="GAA2780470.1"/>
    </source>
</evidence>
<dbReference type="Gene3D" id="1.25.40.10">
    <property type="entry name" value="Tetratricopeptide repeat domain"/>
    <property type="match status" value="1"/>
</dbReference>
<dbReference type="SUPFAM" id="SSF48452">
    <property type="entry name" value="TPR-like"/>
    <property type="match status" value="1"/>
</dbReference>
<dbReference type="EMBL" id="BAAAUX010000006">
    <property type="protein sequence ID" value="GAA2780470.1"/>
    <property type="molecule type" value="Genomic_DNA"/>
</dbReference>
<sequence>MGVQFESEGPWLPPSDLHPLPVTEEDVADLEKAASLLAEVVAADGWRAVVVAEVSWGEHLIGSDGADEHGRRLLAVVGELHNLAGWAAFDDGELASTRAHFLRAISLAHQSGYSYLLLSVLYRMGRVYLYVQVPHESLKCFQLAQIIGQELDCPVELAIINCNEAWAYGQLGHPDQVTKMIRRMHDELERLAFDGDAFRTALRRLSPGEHTDAGSLAELLACS</sequence>
<comment type="caution">
    <text evidence="1">The sequence shown here is derived from an EMBL/GenBank/DDBJ whole genome shotgun (WGS) entry which is preliminary data.</text>
</comment>
<protein>
    <recommendedName>
        <fullName evidence="3">Tetratricopeptide repeat protein</fullName>
    </recommendedName>
</protein>